<dbReference type="AlphaFoldDB" id="A0A2V3TW51"/>
<feature type="region of interest" description="Disordered" evidence="1">
    <location>
        <begin position="194"/>
        <end position="215"/>
    </location>
</feature>
<evidence type="ECO:0000313" key="3">
    <source>
        <dbReference type="Proteomes" id="UP000248021"/>
    </source>
</evidence>
<dbReference type="EMBL" id="QJJK01000014">
    <property type="protein sequence ID" value="PXW53166.1"/>
    <property type="molecule type" value="Genomic_DNA"/>
</dbReference>
<feature type="compositionally biased region" description="Low complexity" evidence="1">
    <location>
        <begin position="250"/>
        <end position="260"/>
    </location>
</feature>
<gene>
    <name evidence="2" type="ORF">C7450_11442</name>
</gene>
<accession>A0A2V3TW51</accession>
<dbReference type="Proteomes" id="UP000248021">
    <property type="component" value="Unassembled WGS sequence"/>
</dbReference>
<proteinExistence type="predicted"/>
<keyword evidence="3" id="KW-1185">Reference proteome</keyword>
<dbReference type="OrthoDB" id="7269965at2"/>
<name>A0A2V3TW51_9HYPH</name>
<dbReference type="RefSeq" id="WP_110377695.1">
    <property type="nucleotide sequence ID" value="NZ_CAKNFM010000006.1"/>
</dbReference>
<comment type="caution">
    <text evidence="2">The sequence shown here is derived from an EMBL/GenBank/DDBJ whole genome shotgun (WGS) entry which is preliminary data.</text>
</comment>
<protein>
    <submittedName>
        <fullName evidence="2">Uncharacterized protein</fullName>
    </submittedName>
</protein>
<evidence type="ECO:0000313" key="2">
    <source>
        <dbReference type="EMBL" id="PXW53166.1"/>
    </source>
</evidence>
<evidence type="ECO:0000256" key="1">
    <source>
        <dbReference type="SAM" id="MobiDB-lite"/>
    </source>
</evidence>
<reference evidence="2 3" key="1">
    <citation type="submission" date="2018-05" db="EMBL/GenBank/DDBJ databases">
        <title>Genomic Encyclopedia of Type Strains, Phase IV (KMG-IV): sequencing the most valuable type-strain genomes for metagenomic binning, comparative biology and taxonomic classification.</title>
        <authorList>
            <person name="Goeker M."/>
        </authorList>
    </citation>
    <scope>NUCLEOTIDE SEQUENCE [LARGE SCALE GENOMIC DNA]</scope>
    <source>
        <strain evidence="2 3">DSM 6462</strain>
    </source>
</reference>
<organism evidence="2 3">
    <name type="scientific">Chelatococcus asaccharovorans</name>
    <dbReference type="NCBI Taxonomy" id="28210"/>
    <lineage>
        <taxon>Bacteria</taxon>
        <taxon>Pseudomonadati</taxon>
        <taxon>Pseudomonadota</taxon>
        <taxon>Alphaproteobacteria</taxon>
        <taxon>Hyphomicrobiales</taxon>
        <taxon>Chelatococcaceae</taxon>
        <taxon>Chelatococcus</taxon>
    </lineage>
</organism>
<sequence>MLTSEASSTEASPSYDAIARALSETERGRWFLAEYVRRQRHADLQSLIDALGRLQGTAPRPGQTAEDDRDRLRFRLVQMQRLIERTRIEIALAPGSQPTLDREVSGDPLTALARAQEKTTAAIIDAAELIQEMAWNQEPPRTMAGDVTGNVVRDRLAGLYAVAANSMAISERFRLLARLVDQIEQRLAKAVEACDAPARPEPPPRREEAAAPELPQTVRLVVNNAGQPASEPPVTQSAASIREQLQALVARQAAAAPQPQERGKPVRSPGEILAGLTALTASEKLRRFT</sequence>
<feature type="region of interest" description="Disordered" evidence="1">
    <location>
        <begin position="250"/>
        <end position="272"/>
    </location>
</feature>